<organism evidence="1 2">
    <name type="scientific">Frankliniella fusca</name>
    <dbReference type="NCBI Taxonomy" id="407009"/>
    <lineage>
        <taxon>Eukaryota</taxon>
        <taxon>Metazoa</taxon>
        <taxon>Ecdysozoa</taxon>
        <taxon>Arthropoda</taxon>
        <taxon>Hexapoda</taxon>
        <taxon>Insecta</taxon>
        <taxon>Pterygota</taxon>
        <taxon>Neoptera</taxon>
        <taxon>Paraneoptera</taxon>
        <taxon>Thysanoptera</taxon>
        <taxon>Terebrantia</taxon>
        <taxon>Thripoidea</taxon>
        <taxon>Thripidae</taxon>
        <taxon>Frankliniella</taxon>
    </lineage>
</organism>
<protein>
    <submittedName>
        <fullName evidence="1">Ornithine carbamoyltransferase</fullName>
    </submittedName>
</protein>
<keyword evidence="2" id="KW-1185">Reference proteome</keyword>
<sequence>MMNKEENVTTTEIPGDLEMVNCTQPNNHSLCSTPVPHYLNISNELPLEYARPMRRGKCIPLQVIDVQTLGFTGKTNV</sequence>
<reference evidence="1" key="2">
    <citation type="journal article" date="2023" name="BMC Genomics">
        <title>Pest status, molecular evolution, and epigenetic factors derived from the genome assembly of Frankliniella fusca, a thysanopteran phytovirus vector.</title>
        <authorList>
            <person name="Catto M.A."/>
            <person name="Labadie P.E."/>
            <person name="Jacobson A.L."/>
            <person name="Kennedy G.G."/>
            <person name="Srinivasan R."/>
            <person name="Hunt B.G."/>
        </authorList>
    </citation>
    <scope>NUCLEOTIDE SEQUENCE</scope>
    <source>
        <strain evidence="1">PL_HMW_Pooled</strain>
    </source>
</reference>
<dbReference type="Proteomes" id="UP001219518">
    <property type="component" value="Unassembled WGS sequence"/>
</dbReference>
<evidence type="ECO:0000313" key="2">
    <source>
        <dbReference type="Proteomes" id="UP001219518"/>
    </source>
</evidence>
<comment type="caution">
    <text evidence="1">The sequence shown here is derived from an EMBL/GenBank/DDBJ whole genome shotgun (WGS) entry which is preliminary data.</text>
</comment>
<accession>A0AAE1HB79</accession>
<name>A0AAE1HB79_9NEOP</name>
<dbReference type="EMBL" id="JAHWGI010000807">
    <property type="protein sequence ID" value="KAK3917919.1"/>
    <property type="molecule type" value="Genomic_DNA"/>
</dbReference>
<gene>
    <name evidence="1" type="ORF">KUF71_007341</name>
</gene>
<dbReference type="AlphaFoldDB" id="A0AAE1HB79"/>
<proteinExistence type="predicted"/>
<reference evidence="1" key="1">
    <citation type="submission" date="2021-07" db="EMBL/GenBank/DDBJ databases">
        <authorList>
            <person name="Catto M.A."/>
            <person name="Jacobson A."/>
            <person name="Kennedy G."/>
            <person name="Labadie P."/>
            <person name="Hunt B.G."/>
            <person name="Srinivasan R."/>
        </authorList>
    </citation>
    <scope>NUCLEOTIDE SEQUENCE</scope>
    <source>
        <strain evidence="1">PL_HMW_Pooled</strain>
        <tissue evidence="1">Head</tissue>
    </source>
</reference>
<evidence type="ECO:0000313" key="1">
    <source>
        <dbReference type="EMBL" id="KAK3917919.1"/>
    </source>
</evidence>